<evidence type="ECO:0000313" key="2">
    <source>
        <dbReference type="Proteomes" id="UP000294856"/>
    </source>
</evidence>
<keyword evidence="2" id="KW-1185">Reference proteome</keyword>
<protein>
    <submittedName>
        <fullName evidence="1">Uncharacterized protein</fullName>
    </submittedName>
</protein>
<accession>A0A4R1FW57</accession>
<organism evidence="1 2">
    <name type="scientific">Nocardia alba</name>
    <dbReference type="NCBI Taxonomy" id="225051"/>
    <lineage>
        <taxon>Bacteria</taxon>
        <taxon>Bacillati</taxon>
        <taxon>Actinomycetota</taxon>
        <taxon>Actinomycetes</taxon>
        <taxon>Mycobacteriales</taxon>
        <taxon>Nocardiaceae</taxon>
        <taxon>Nocardia</taxon>
    </lineage>
</organism>
<sequence length="152" mass="16471">MDDDDDRSVWQIVVGLGPGTTTHDSVDSEEIPPIARALEESAHRVRGVNRIPCYTEYGPSIEIAAFAQRAFGENIDPSTLPVECSLAVYATDAELDELTQAIVADLGVDRDGYSTAVGGHVSLGLRPISIQDPSNGFYRHLVDQYQDHVASD</sequence>
<dbReference type="EMBL" id="SMFR01000002">
    <property type="protein sequence ID" value="TCJ96878.1"/>
    <property type="molecule type" value="Genomic_DNA"/>
</dbReference>
<dbReference type="AlphaFoldDB" id="A0A4R1FW57"/>
<reference evidence="1 2" key="1">
    <citation type="submission" date="2019-03" db="EMBL/GenBank/DDBJ databases">
        <title>Genomic Encyclopedia of Type Strains, Phase IV (KMG-IV): sequencing the most valuable type-strain genomes for metagenomic binning, comparative biology and taxonomic classification.</title>
        <authorList>
            <person name="Goeker M."/>
        </authorList>
    </citation>
    <scope>NUCLEOTIDE SEQUENCE [LARGE SCALE GENOMIC DNA]</scope>
    <source>
        <strain evidence="1 2">DSM 44684</strain>
    </source>
</reference>
<name>A0A4R1FW57_9NOCA</name>
<dbReference type="RefSeq" id="WP_067445640.1">
    <property type="nucleotide sequence ID" value="NZ_SMFR01000002.1"/>
</dbReference>
<dbReference type="Proteomes" id="UP000294856">
    <property type="component" value="Unassembled WGS sequence"/>
</dbReference>
<evidence type="ECO:0000313" key="1">
    <source>
        <dbReference type="EMBL" id="TCJ96878.1"/>
    </source>
</evidence>
<proteinExistence type="predicted"/>
<dbReference type="OrthoDB" id="4545291at2"/>
<gene>
    <name evidence="1" type="ORF">DFR71_2912</name>
</gene>
<comment type="caution">
    <text evidence="1">The sequence shown here is derived from an EMBL/GenBank/DDBJ whole genome shotgun (WGS) entry which is preliminary data.</text>
</comment>